<feature type="transmembrane region" description="Helical" evidence="5">
    <location>
        <begin position="202"/>
        <end position="219"/>
    </location>
</feature>
<organism evidence="8 9">
    <name type="scientific">Gordonia alkanivorans CGMCC 6845</name>
    <dbReference type="NCBI Taxonomy" id="1423140"/>
    <lineage>
        <taxon>Bacteria</taxon>
        <taxon>Bacillati</taxon>
        <taxon>Actinomycetota</taxon>
        <taxon>Actinomycetes</taxon>
        <taxon>Mycobacteriales</taxon>
        <taxon>Gordoniaceae</taxon>
        <taxon>Gordonia</taxon>
    </lineage>
</organism>
<feature type="transmembrane region" description="Helical" evidence="5">
    <location>
        <begin position="231"/>
        <end position="251"/>
    </location>
</feature>
<reference evidence="8 9" key="1">
    <citation type="journal article" date="2014" name="Genome Announc.">
        <title>Draft Genome Sequence of Gordonia alkanivorans Strain CGMCC6845, a Halotolerant Hydrocarbon-Degrading Bacterium.</title>
        <authorList>
            <person name="Wang X."/>
            <person name="Jin D."/>
            <person name="Zhou L."/>
            <person name="Wu L."/>
            <person name="An W."/>
            <person name="Zhao L."/>
        </authorList>
    </citation>
    <scope>NUCLEOTIDE SEQUENCE [LARGE SCALE GENOMIC DNA]</scope>
    <source>
        <strain evidence="8 9">CGMCC 6845</strain>
    </source>
</reference>
<dbReference type="InterPro" id="IPR011701">
    <property type="entry name" value="MFS"/>
</dbReference>
<feature type="transmembrane region" description="Helical" evidence="5">
    <location>
        <begin position="305"/>
        <end position="327"/>
    </location>
</feature>
<keyword evidence="3 5" id="KW-1133">Transmembrane helix</keyword>
<protein>
    <submittedName>
        <fullName evidence="8">MFS transporter</fullName>
    </submittedName>
</protein>
<evidence type="ECO:0000313" key="8">
    <source>
        <dbReference type="EMBL" id="ETA05815.1"/>
    </source>
</evidence>
<keyword evidence="2 5" id="KW-0812">Transmembrane</keyword>
<evidence type="ECO:0000259" key="7">
    <source>
        <dbReference type="PROSITE" id="PS50850"/>
    </source>
</evidence>
<feature type="transmembrane region" description="Helical" evidence="5">
    <location>
        <begin position="507"/>
        <end position="525"/>
    </location>
</feature>
<dbReference type="SUPFAM" id="SSF103473">
    <property type="entry name" value="MFS general substrate transporter"/>
    <property type="match status" value="1"/>
</dbReference>
<dbReference type="Gene3D" id="1.20.1250.20">
    <property type="entry name" value="MFS general substrate transporter like domains"/>
    <property type="match status" value="2"/>
</dbReference>
<proteinExistence type="predicted"/>
<dbReference type="HOGENOM" id="CLU_000960_28_2_11"/>
<keyword evidence="4 5" id="KW-0472">Membrane</keyword>
<feature type="transmembrane region" description="Helical" evidence="5">
    <location>
        <begin position="51"/>
        <end position="70"/>
    </location>
</feature>
<dbReference type="RefSeq" id="WP_035751911.1">
    <property type="nucleotide sequence ID" value="NZ_KI629796.1"/>
</dbReference>
<dbReference type="EMBL" id="AYXO01000034">
    <property type="protein sequence ID" value="ETA05815.1"/>
    <property type="molecule type" value="Genomic_DNA"/>
</dbReference>
<feature type="transmembrane region" description="Helical" evidence="5">
    <location>
        <begin position="107"/>
        <end position="129"/>
    </location>
</feature>
<dbReference type="InterPro" id="IPR020846">
    <property type="entry name" value="MFS_dom"/>
</dbReference>
<keyword evidence="6" id="KW-0732">Signal</keyword>
<evidence type="ECO:0000313" key="9">
    <source>
        <dbReference type="Proteomes" id="UP000035035"/>
    </source>
</evidence>
<sequence>MKLPNGFRMDARSAWLVLVACLSVSMVVAAMAALNTALPDIAVDTGADAGQMTWIVDGYTLALAALLLPAGAIGDRFGRREVLIVGLVFFGIASLAAIWVNGPEQLILTRCLAGAAAALIMPTTLSLITSGMPDGQRAVGISIWSAIAGGGAIAGFLVTGLLLEFFSWHSIFITFAASSAVSALLCFTIGTSKDTDPGRFDIPGTLCSVLAIAGVVFGLLEAPHRGWDDLLVLGCLIGGILLAVLFVVVELRSASPLFDVRLLRNRAFGSGSLSVAVQFLASFGMFYLVLQLLQLVFGYSPLQSAVALMPFVAGVGVFSLLSNWLAVRLDSLKFVIAGGALLSGIGLTLLGLIRVDDYWTLAWILAVIAIGIGLASAPATTAIMSNTPLDNQGVGSAINDTAREIGAAIGIAIAGSMVAAGYKARIGETADLAREQLTAAGQQQIAAGDPTGGQATIAQAEQAGTLIERSLAEARVVVDNLSAQSGELADKIAQGSQAAFDVPFEQASLILGGIMLASTVVLLWITPRRVVEGPVITSRTGDLEADPDLDDTYAND</sequence>
<evidence type="ECO:0000256" key="1">
    <source>
        <dbReference type="ARBA" id="ARBA00004651"/>
    </source>
</evidence>
<feature type="transmembrane region" description="Helical" evidence="5">
    <location>
        <begin position="405"/>
        <end position="422"/>
    </location>
</feature>
<comment type="subcellular location">
    <subcellularLocation>
        <location evidence="1">Cell membrane</location>
        <topology evidence="1">Multi-pass membrane protein</topology>
    </subcellularLocation>
</comment>
<evidence type="ECO:0000256" key="3">
    <source>
        <dbReference type="ARBA" id="ARBA00022989"/>
    </source>
</evidence>
<evidence type="ECO:0000256" key="6">
    <source>
        <dbReference type="SAM" id="SignalP"/>
    </source>
</evidence>
<name>W9DHU2_9ACTN</name>
<gene>
    <name evidence="8" type="ORF">V525_16275</name>
</gene>
<feature type="transmembrane region" description="Helical" evidence="5">
    <location>
        <begin position="334"/>
        <end position="355"/>
    </location>
</feature>
<feature type="transmembrane region" description="Helical" evidence="5">
    <location>
        <begin position="361"/>
        <end position="384"/>
    </location>
</feature>
<dbReference type="Proteomes" id="UP000035035">
    <property type="component" value="Unassembled WGS sequence"/>
</dbReference>
<keyword evidence="9" id="KW-1185">Reference proteome</keyword>
<dbReference type="PANTHER" id="PTHR42718">
    <property type="entry name" value="MAJOR FACILITATOR SUPERFAMILY MULTIDRUG TRANSPORTER MFSC"/>
    <property type="match status" value="1"/>
</dbReference>
<dbReference type="PANTHER" id="PTHR42718:SF42">
    <property type="entry name" value="EXPORT PROTEIN"/>
    <property type="match status" value="1"/>
</dbReference>
<dbReference type="AlphaFoldDB" id="W9DHU2"/>
<dbReference type="CDD" id="cd17321">
    <property type="entry name" value="MFS_MMR_MDR_like"/>
    <property type="match status" value="1"/>
</dbReference>
<dbReference type="GO" id="GO:0022857">
    <property type="term" value="F:transmembrane transporter activity"/>
    <property type="evidence" value="ECO:0007669"/>
    <property type="project" value="InterPro"/>
</dbReference>
<dbReference type="PROSITE" id="PS50850">
    <property type="entry name" value="MFS"/>
    <property type="match status" value="1"/>
</dbReference>
<comment type="caution">
    <text evidence="8">The sequence shown here is derived from an EMBL/GenBank/DDBJ whole genome shotgun (WGS) entry which is preliminary data.</text>
</comment>
<feature type="chain" id="PRO_5004921275" evidence="6">
    <location>
        <begin position="33"/>
        <end position="556"/>
    </location>
</feature>
<feature type="transmembrane region" description="Helical" evidence="5">
    <location>
        <begin position="168"/>
        <end position="190"/>
    </location>
</feature>
<dbReference type="GO" id="GO:0005886">
    <property type="term" value="C:plasma membrane"/>
    <property type="evidence" value="ECO:0007669"/>
    <property type="project" value="UniProtKB-SubCell"/>
</dbReference>
<dbReference type="PATRIC" id="fig|1423140.3.peg.3261"/>
<evidence type="ECO:0000256" key="2">
    <source>
        <dbReference type="ARBA" id="ARBA00022692"/>
    </source>
</evidence>
<feature type="signal peptide" evidence="6">
    <location>
        <begin position="1"/>
        <end position="32"/>
    </location>
</feature>
<dbReference type="Pfam" id="PF07690">
    <property type="entry name" value="MFS_1"/>
    <property type="match status" value="1"/>
</dbReference>
<feature type="domain" description="Major facilitator superfamily (MFS) profile" evidence="7">
    <location>
        <begin position="16"/>
        <end position="530"/>
    </location>
</feature>
<dbReference type="InterPro" id="IPR036259">
    <property type="entry name" value="MFS_trans_sf"/>
</dbReference>
<evidence type="ECO:0000256" key="5">
    <source>
        <dbReference type="SAM" id="Phobius"/>
    </source>
</evidence>
<evidence type="ECO:0000256" key="4">
    <source>
        <dbReference type="ARBA" id="ARBA00023136"/>
    </source>
</evidence>
<feature type="transmembrane region" description="Helical" evidence="5">
    <location>
        <begin position="272"/>
        <end position="293"/>
    </location>
</feature>
<feature type="transmembrane region" description="Helical" evidence="5">
    <location>
        <begin position="82"/>
        <end position="101"/>
    </location>
</feature>
<feature type="transmembrane region" description="Helical" evidence="5">
    <location>
        <begin position="141"/>
        <end position="162"/>
    </location>
</feature>
<accession>W9DHU2</accession>